<dbReference type="InterPro" id="IPR008920">
    <property type="entry name" value="TF_FadR/GntR_C"/>
</dbReference>
<dbReference type="OrthoDB" id="9812290at2"/>
<evidence type="ECO:0000313" key="7">
    <source>
        <dbReference type="Proteomes" id="UP000287447"/>
    </source>
</evidence>
<dbReference type="CDD" id="cd07377">
    <property type="entry name" value="WHTH_GntR"/>
    <property type="match status" value="1"/>
</dbReference>
<evidence type="ECO:0000256" key="4">
    <source>
        <dbReference type="SAM" id="MobiDB-lite"/>
    </source>
</evidence>
<dbReference type="Gene3D" id="1.10.10.10">
    <property type="entry name" value="Winged helix-like DNA-binding domain superfamily/Winged helix DNA-binding domain"/>
    <property type="match status" value="1"/>
</dbReference>
<dbReference type="SMART" id="SM00895">
    <property type="entry name" value="FCD"/>
    <property type="match status" value="1"/>
</dbReference>
<dbReference type="GO" id="GO:0003700">
    <property type="term" value="F:DNA-binding transcription factor activity"/>
    <property type="evidence" value="ECO:0007669"/>
    <property type="project" value="InterPro"/>
</dbReference>
<comment type="caution">
    <text evidence="6">The sequence shown here is derived from an EMBL/GenBank/DDBJ whole genome shotgun (WGS) entry which is preliminary data.</text>
</comment>
<evidence type="ECO:0000256" key="2">
    <source>
        <dbReference type="ARBA" id="ARBA00023125"/>
    </source>
</evidence>
<dbReference type="PANTHER" id="PTHR43537:SF52">
    <property type="entry name" value="FATTY ACID METABOLISM REGULATOR PROTEIN"/>
    <property type="match status" value="1"/>
</dbReference>
<dbReference type="RefSeq" id="WP_127765469.1">
    <property type="nucleotide sequence ID" value="NZ_SADE01000002.1"/>
</dbReference>
<dbReference type="GO" id="GO:0003677">
    <property type="term" value="F:DNA binding"/>
    <property type="evidence" value="ECO:0007669"/>
    <property type="project" value="UniProtKB-KW"/>
</dbReference>
<keyword evidence="1" id="KW-0805">Transcription regulation</keyword>
<dbReference type="PRINTS" id="PR00035">
    <property type="entry name" value="HTHGNTR"/>
</dbReference>
<feature type="compositionally biased region" description="Low complexity" evidence="4">
    <location>
        <begin position="240"/>
        <end position="253"/>
    </location>
</feature>
<dbReference type="EMBL" id="SADE01000002">
    <property type="protein sequence ID" value="RVU35992.1"/>
    <property type="molecule type" value="Genomic_DNA"/>
</dbReference>
<dbReference type="Pfam" id="PF07729">
    <property type="entry name" value="FCD"/>
    <property type="match status" value="1"/>
</dbReference>
<sequence>MMELPEIVRSPSLAAMAKRLIQEAIWSGQLAPGAHLVETALAEQFQISRGPLREALKSLASEGLVEFHPGRGAFVVDPTPEQLQDMIIMRAVLGGMAGRYVTAKADASVFERLEESLEKMRAAVDRNDEKGFFDENWVFYDILHRASNEFIFRSWHSLYGLINIYVRRLGRPYVPLHATLRGYYTFVDLLKSGDPDEAEAVLRSQMLRVGFIVLNRPIPPMLHAYVTRRVLDDGSVQHFDPAAEQPQAPSQAADSERQSRHGS</sequence>
<keyword evidence="3" id="KW-0804">Transcription</keyword>
<evidence type="ECO:0000256" key="3">
    <source>
        <dbReference type="ARBA" id="ARBA00023163"/>
    </source>
</evidence>
<evidence type="ECO:0000313" key="6">
    <source>
        <dbReference type="EMBL" id="RVU35992.1"/>
    </source>
</evidence>
<gene>
    <name evidence="6" type="ORF">EOI86_12140</name>
</gene>
<feature type="compositionally biased region" description="Basic and acidic residues" evidence="4">
    <location>
        <begin position="254"/>
        <end position="263"/>
    </location>
</feature>
<protein>
    <submittedName>
        <fullName evidence="6">GntR family transcriptional regulator</fullName>
    </submittedName>
</protein>
<dbReference type="SUPFAM" id="SSF46785">
    <property type="entry name" value="Winged helix' DNA-binding domain"/>
    <property type="match status" value="1"/>
</dbReference>
<organism evidence="6 7">
    <name type="scientific">Hwanghaeella grinnelliae</name>
    <dbReference type="NCBI Taxonomy" id="2500179"/>
    <lineage>
        <taxon>Bacteria</taxon>
        <taxon>Pseudomonadati</taxon>
        <taxon>Pseudomonadota</taxon>
        <taxon>Alphaproteobacteria</taxon>
        <taxon>Rhodospirillales</taxon>
        <taxon>Rhodospirillaceae</taxon>
        <taxon>Hwanghaeella</taxon>
    </lineage>
</organism>
<name>A0A437QNA2_9PROT</name>
<dbReference type="Proteomes" id="UP000287447">
    <property type="component" value="Unassembled WGS sequence"/>
</dbReference>
<dbReference type="SMART" id="SM00345">
    <property type="entry name" value="HTH_GNTR"/>
    <property type="match status" value="1"/>
</dbReference>
<proteinExistence type="predicted"/>
<dbReference type="InterPro" id="IPR000524">
    <property type="entry name" value="Tscrpt_reg_HTH_GntR"/>
</dbReference>
<reference evidence="7" key="1">
    <citation type="submission" date="2019-01" db="EMBL/GenBank/DDBJ databases">
        <title>Gri0909 isolated from a small marine red alga.</title>
        <authorList>
            <person name="Kim J."/>
            <person name="Jeong S.E."/>
            <person name="Jeon C.O."/>
        </authorList>
    </citation>
    <scope>NUCLEOTIDE SEQUENCE [LARGE SCALE GENOMIC DNA]</scope>
    <source>
        <strain evidence="7">Gri0909</strain>
    </source>
</reference>
<dbReference type="PROSITE" id="PS50949">
    <property type="entry name" value="HTH_GNTR"/>
    <property type="match status" value="1"/>
</dbReference>
<dbReference type="InterPro" id="IPR036388">
    <property type="entry name" value="WH-like_DNA-bd_sf"/>
</dbReference>
<feature type="domain" description="HTH gntR-type" evidence="5">
    <location>
        <begin position="11"/>
        <end position="78"/>
    </location>
</feature>
<dbReference type="AlphaFoldDB" id="A0A437QNA2"/>
<dbReference type="InterPro" id="IPR036390">
    <property type="entry name" value="WH_DNA-bd_sf"/>
</dbReference>
<accession>A0A437QNA2</accession>
<feature type="region of interest" description="Disordered" evidence="4">
    <location>
        <begin position="240"/>
        <end position="263"/>
    </location>
</feature>
<dbReference type="Gene3D" id="1.20.120.530">
    <property type="entry name" value="GntR ligand-binding domain-like"/>
    <property type="match status" value="1"/>
</dbReference>
<dbReference type="Pfam" id="PF00392">
    <property type="entry name" value="GntR"/>
    <property type="match status" value="1"/>
</dbReference>
<dbReference type="InterPro" id="IPR011711">
    <property type="entry name" value="GntR_C"/>
</dbReference>
<keyword evidence="2" id="KW-0238">DNA-binding</keyword>
<evidence type="ECO:0000259" key="5">
    <source>
        <dbReference type="PROSITE" id="PS50949"/>
    </source>
</evidence>
<dbReference type="PANTHER" id="PTHR43537">
    <property type="entry name" value="TRANSCRIPTIONAL REGULATOR, GNTR FAMILY"/>
    <property type="match status" value="1"/>
</dbReference>
<dbReference type="SUPFAM" id="SSF48008">
    <property type="entry name" value="GntR ligand-binding domain-like"/>
    <property type="match status" value="1"/>
</dbReference>
<keyword evidence="7" id="KW-1185">Reference proteome</keyword>
<evidence type="ECO:0000256" key="1">
    <source>
        <dbReference type="ARBA" id="ARBA00023015"/>
    </source>
</evidence>